<dbReference type="AlphaFoldDB" id="A0A9N7U2U6"/>
<accession>A0A9N7U2U6</accession>
<protein>
    <submittedName>
        <fullName evidence="2">Uncharacterized protein</fullName>
    </submittedName>
</protein>
<dbReference type="EMBL" id="CADEAL010000676">
    <property type="protein sequence ID" value="CAB1423725.1"/>
    <property type="molecule type" value="Genomic_DNA"/>
</dbReference>
<keyword evidence="3" id="KW-1185">Reference proteome</keyword>
<feature type="region of interest" description="Disordered" evidence="1">
    <location>
        <begin position="28"/>
        <end position="51"/>
    </location>
</feature>
<organism evidence="2 3">
    <name type="scientific">Pleuronectes platessa</name>
    <name type="common">European plaice</name>
    <dbReference type="NCBI Taxonomy" id="8262"/>
    <lineage>
        <taxon>Eukaryota</taxon>
        <taxon>Metazoa</taxon>
        <taxon>Chordata</taxon>
        <taxon>Craniata</taxon>
        <taxon>Vertebrata</taxon>
        <taxon>Euteleostomi</taxon>
        <taxon>Actinopterygii</taxon>
        <taxon>Neopterygii</taxon>
        <taxon>Teleostei</taxon>
        <taxon>Neoteleostei</taxon>
        <taxon>Acanthomorphata</taxon>
        <taxon>Carangaria</taxon>
        <taxon>Pleuronectiformes</taxon>
        <taxon>Pleuronectoidei</taxon>
        <taxon>Pleuronectidae</taxon>
        <taxon>Pleuronectes</taxon>
    </lineage>
</organism>
<dbReference type="Proteomes" id="UP001153269">
    <property type="component" value="Unassembled WGS sequence"/>
</dbReference>
<proteinExistence type="predicted"/>
<reference evidence="2" key="1">
    <citation type="submission" date="2020-03" db="EMBL/GenBank/DDBJ databases">
        <authorList>
            <person name="Weist P."/>
        </authorList>
    </citation>
    <scope>NUCLEOTIDE SEQUENCE</scope>
</reference>
<gene>
    <name evidence="2" type="ORF">PLEPLA_LOCUS11646</name>
</gene>
<evidence type="ECO:0000256" key="1">
    <source>
        <dbReference type="SAM" id="MobiDB-lite"/>
    </source>
</evidence>
<comment type="caution">
    <text evidence="2">The sequence shown here is derived from an EMBL/GenBank/DDBJ whole genome shotgun (WGS) entry which is preliminary data.</text>
</comment>
<evidence type="ECO:0000313" key="3">
    <source>
        <dbReference type="Proteomes" id="UP001153269"/>
    </source>
</evidence>
<name>A0A9N7U2U6_PLEPL</name>
<evidence type="ECO:0000313" key="2">
    <source>
        <dbReference type="EMBL" id="CAB1423725.1"/>
    </source>
</evidence>
<sequence length="86" mass="9249">MSTSEPEWSLNNGTRLQNGEFTSCHWTNVSPAPPGHVAQGEAARAPLSSPRPPQLLSWFHSIITSFQVRTLDAAGPGLPRNFSPGP</sequence>